<evidence type="ECO:0000256" key="2">
    <source>
        <dbReference type="ARBA" id="ARBA00008193"/>
    </source>
</evidence>
<evidence type="ECO:0000256" key="1">
    <source>
        <dbReference type="ARBA" id="ARBA00004651"/>
    </source>
</evidence>
<comment type="subcellular location">
    <subcellularLocation>
        <location evidence="1">Cell membrane</location>
        <topology evidence="1">Multi-pass membrane protein</topology>
    </subcellularLocation>
</comment>
<dbReference type="PANTHER" id="PTHR30506:SF3">
    <property type="entry name" value="UPF0126 INNER MEMBRANE PROTEIN YADS-RELATED"/>
    <property type="match status" value="1"/>
</dbReference>
<dbReference type="AlphaFoldDB" id="A0AAI9KQ11"/>
<feature type="transmembrane region" description="Helical" evidence="7">
    <location>
        <begin position="12"/>
        <end position="32"/>
    </location>
</feature>
<gene>
    <name evidence="9" type="ORF">KAM348_09160</name>
</gene>
<organism evidence="9 10">
    <name type="scientific">Aeromonas caviae</name>
    <name type="common">Aeromonas punctata</name>
    <dbReference type="NCBI Taxonomy" id="648"/>
    <lineage>
        <taxon>Bacteria</taxon>
        <taxon>Pseudomonadati</taxon>
        <taxon>Pseudomonadota</taxon>
        <taxon>Gammaproteobacteria</taxon>
        <taxon>Aeromonadales</taxon>
        <taxon>Aeromonadaceae</taxon>
        <taxon>Aeromonas</taxon>
    </lineage>
</organism>
<keyword evidence="6 7" id="KW-0472">Membrane</keyword>
<evidence type="ECO:0000313" key="10">
    <source>
        <dbReference type="Proteomes" id="UP000887009"/>
    </source>
</evidence>
<protein>
    <submittedName>
        <fullName evidence="9">Membrane protein</fullName>
    </submittedName>
</protein>
<dbReference type="Proteomes" id="UP000887009">
    <property type="component" value="Unassembled WGS sequence"/>
</dbReference>
<feature type="transmembrane region" description="Helical" evidence="7">
    <location>
        <begin position="158"/>
        <end position="178"/>
    </location>
</feature>
<feature type="transmembrane region" description="Helical" evidence="7">
    <location>
        <begin position="39"/>
        <end position="60"/>
    </location>
</feature>
<dbReference type="GO" id="GO:0005886">
    <property type="term" value="C:plasma membrane"/>
    <property type="evidence" value="ECO:0007669"/>
    <property type="project" value="UniProtKB-SubCell"/>
</dbReference>
<dbReference type="PANTHER" id="PTHR30506">
    <property type="entry name" value="INNER MEMBRANE PROTEIN"/>
    <property type="match status" value="1"/>
</dbReference>
<evidence type="ECO:0000259" key="8">
    <source>
        <dbReference type="Pfam" id="PF03458"/>
    </source>
</evidence>
<accession>A0AAI9KQ11</accession>
<evidence type="ECO:0000313" key="9">
    <source>
        <dbReference type="EMBL" id="GJA53493.1"/>
    </source>
</evidence>
<evidence type="ECO:0000256" key="3">
    <source>
        <dbReference type="ARBA" id="ARBA00022475"/>
    </source>
</evidence>
<evidence type="ECO:0000256" key="4">
    <source>
        <dbReference type="ARBA" id="ARBA00022692"/>
    </source>
</evidence>
<keyword evidence="3" id="KW-1003">Cell membrane</keyword>
<evidence type="ECO:0000256" key="5">
    <source>
        <dbReference type="ARBA" id="ARBA00022989"/>
    </source>
</evidence>
<keyword evidence="5 7" id="KW-1133">Transmembrane helix</keyword>
<comment type="similarity">
    <text evidence="2">Belongs to the UPF0126 family.</text>
</comment>
<dbReference type="InterPro" id="IPR005115">
    <property type="entry name" value="Gly_transporter"/>
</dbReference>
<evidence type="ECO:0000256" key="6">
    <source>
        <dbReference type="ARBA" id="ARBA00023136"/>
    </source>
</evidence>
<keyword evidence="4 7" id="KW-0812">Transmembrane</keyword>
<name>A0AAI9KQ11_AERCA</name>
<evidence type="ECO:0000256" key="7">
    <source>
        <dbReference type="SAM" id="Phobius"/>
    </source>
</evidence>
<feature type="transmembrane region" description="Helical" evidence="7">
    <location>
        <begin position="121"/>
        <end position="146"/>
    </location>
</feature>
<feature type="domain" description="Glycine transporter" evidence="8">
    <location>
        <begin position="14"/>
        <end position="87"/>
    </location>
</feature>
<sequence>MFSMQTLVEQIVYISDMFGTAVFAFSGVLVAGRLRMDGFGVMVLAAVTAIGGGTIRDMILGATPVFWVRDPLYIWVVIATALIGMWMVKLPRRMPWYVLPVADAFGLALFTVIGAQKALNFGTSGLIAVLMGTMTGVAGGMIRDVLAREVPMVLQKEIYATACILGGILYTLSLEVGVDRVSAMLISMLGVFGLRVAAIYWHLSLPTFSLQRN</sequence>
<dbReference type="EMBL" id="BPNL01000007">
    <property type="protein sequence ID" value="GJA53493.1"/>
    <property type="molecule type" value="Genomic_DNA"/>
</dbReference>
<feature type="transmembrane region" description="Helical" evidence="7">
    <location>
        <begin position="184"/>
        <end position="203"/>
    </location>
</feature>
<feature type="domain" description="Glycine transporter" evidence="8">
    <location>
        <begin position="101"/>
        <end position="172"/>
    </location>
</feature>
<feature type="transmembrane region" description="Helical" evidence="7">
    <location>
        <begin position="95"/>
        <end position="115"/>
    </location>
</feature>
<comment type="caution">
    <text evidence="9">The sequence shown here is derived from an EMBL/GenBank/DDBJ whole genome shotgun (WGS) entry which is preliminary data.</text>
</comment>
<proteinExistence type="inferred from homology"/>
<feature type="transmembrane region" description="Helical" evidence="7">
    <location>
        <begin position="72"/>
        <end position="88"/>
    </location>
</feature>
<dbReference type="Pfam" id="PF03458">
    <property type="entry name" value="Gly_transporter"/>
    <property type="match status" value="2"/>
</dbReference>
<reference evidence="9" key="1">
    <citation type="submission" date="2021-07" db="EMBL/GenBank/DDBJ databases">
        <title>Draft genome sequence of carbapenem-resistant Aeromonas spp. in Japan.</title>
        <authorList>
            <person name="Maehana S."/>
            <person name="Suzuki M."/>
            <person name="Kitasato H."/>
        </authorList>
    </citation>
    <scope>NUCLEOTIDE SEQUENCE</scope>
    <source>
        <strain evidence="9">KAM348</strain>
    </source>
</reference>